<keyword evidence="3" id="KW-1185">Reference proteome</keyword>
<evidence type="ECO:0000313" key="2">
    <source>
        <dbReference type="EMBL" id="MDF2258797.1"/>
    </source>
</evidence>
<evidence type="ECO:0000256" key="1">
    <source>
        <dbReference type="SAM" id="MobiDB-lite"/>
    </source>
</evidence>
<organism evidence="2 3">
    <name type="scientific">Streptantibioticus ferralitis</name>
    <dbReference type="NCBI Taxonomy" id="236510"/>
    <lineage>
        <taxon>Bacteria</taxon>
        <taxon>Bacillati</taxon>
        <taxon>Actinomycetota</taxon>
        <taxon>Actinomycetes</taxon>
        <taxon>Kitasatosporales</taxon>
        <taxon>Streptomycetaceae</taxon>
        <taxon>Streptantibioticus</taxon>
    </lineage>
</organism>
<feature type="compositionally biased region" description="Basic and acidic residues" evidence="1">
    <location>
        <begin position="147"/>
        <end position="165"/>
    </location>
</feature>
<reference evidence="2 3" key="1">
    <citation type="submission" date="2023-03" db="EMBL/GenBank/DDBJ databases">
        <title>Draft genome sequence of type strain Streptomyces ferralitis JCM 14344.</title>
        <authorList>
            <person name="Klaysubun C."/>
            <person name="Duangmal K."/>
        </authorList>
    </citation>
    <scope>NUCLEOTIDE SEQUENCE [LARGE SCALE GENOMIC DNA]</scope>
    <source>
        <strain evidence="2 3">JCM 14344</strain>
    </source>
</reference>
<dbReference type="RefSeq" id="WP_275818192.1">
    <property type="nucleotide sequence ID" value="NZ_JARHTQ010000018.1"/>
</dbReference>
<dbReference type="NCBIfam" id="NF041121">
    <property type="entry name" value="SAV_2336_NTERM"/>
    <property type="match status" value="1"/>
</dbReference>
<proteinExistence type="predicted"/>
<name>A0ABT5Z557_9ACTN</name>
<comment type="caution">
    <text evidence="2">The sequence shown here is derived from an EMBL/GenBank/DDBJ whole genome shotgun (WGS) entry which is preliminary data.</text>
</comment>
<dbReference type="Proteomes" id="UP001220022">
    <property type="component" value="Unassembled WGS sequence"/>
</dbReference>
<protein>
    <submittedName>
        <fullName evidence="2">SAV_2336 N-terminal domain-related protein</fullName>
    </submittedName>
</protein>
<dbReference type="InterPro" id="IPR047738">
    <property type="entry name" value="SAV_2336-like_N"/>
</dbReference>
<sequence>MAPHHRSVWDLVLVVDISASMVAWYPTVDAFARKAHELSLFTDVHTVRLYSQANGGPDATVDNAAAQRANLHTPDGGGRRKVVFVITDGVGHAWSYGSLWPRLNAWGRHHTLAILHVLPHQEWTRTGVSTRRLKLRSPHPGSPNSEMAHRPEEVDATEKPAEPDEFTDREVVIPVLEMRKRWLQQWSRLVLSNLWVPHQAITVPAQYRSPTHLPHPVESGDDVDAGDRVNSFRGSVSPTAFELATLLAAAPLNRHIMQLVQAELLPESGPEELAALLTSNLLTAVNAPSDTDPHDRITFEFRPQVRQFLLAAGTSPQTLRVVKTVERYLSPHNDAVSGISQRIENRIAAESPAITYDNFPYMQVEYAVLTALSGPHGEAAKGLGARLEQYLYSNGHSAR</sequence>
<accession>A0ABT5Z557</accession>
<gene>
    <name evidence="2" type="ORF">P2L57_24645</name>
</gene>
<evidence type="ECO:0000313" key="3">
    <source>
        <dbReference type="Proteomes" id="UP001220022"/>
    </source>
</evidence>
<feature type="region of interest" description="Disordered" evidence="1">
    <location>
        <begin position="129"/>
        <end position="165"/>
    </location>
</feature>
<dbReference type="EMBL" id="JARHTQ010000018">
    <property type="protein sequence ID" value="MDF2258797.1"/>
    <property type="molecule type" value="Genomic_DNA"/>
</dbReference>